<reference evidence="1 2" key="1">
    <citation type="submission" date="2016-10" db="EMBL/GenBank/DDBJ databases">
        <authorList>
            <person name="de Groot N.N."/>
        </authorList>
    </citation>
    <scope>NUCLEOTIDE SEQUENCE [LARGE SCALE GENOMIC DNA]</scope>
    <source>
        <strain evidence="1 2">DSM 19938</strain>
    </source>
</reference>
<evidence type="ECO:0000313" key="2">
    <source>
        <dbReference type="Proteomes" id="UP000199532"/>
    </source>
</evidence>
<dbReference type="SUPFAM" id="SSF52540">
    <property type="entry name" value="P-loop containing nucleoside triphosphate hydrolases"/>
    <property type="match status" value="1"/>
</dbReference>
<dbReference type="InterPro" id="IPR027417">
    <property type="entry name" value="P-loop_NTPase"/>
</dbReference>
<dbReference type="STRING" id="408657.SAMN04487995_0849"/>
<dbReference type="RefSeq" id="WP_090332260.1">
    <property type="nucleotide sequence ID" value="NZ_FNXY01000001.1"/>
</dbReference>
<protein>
    <submittedName>
        <fullName evidence="1">Protein ImuA</fullName>
    </submittedName>
</protein>
<dbReference type="EMBL" id="FNXY01000001">
    <property type="protein sequence ID" value="SEI45309.1"/>
    <property type="molecule type" value="Genomic_DNA"/>
</dbReference>
<name>A0A1H6QNY9_9BACT</name>
<dbReference type="OrthoDB" id="836928at2"/>
<dbReference type="Proteomes" id="UP000199532">
    <property type="component" value="Unassembled WGS sequence"/>
</dbReference>
<dbReference type="InterPro" id="IPR017026">
    <property type="entry name" value="ImuA"/>
</dbReference>
<sequence length="245" mass="27352">MTQPAPKNGIIEKLQKEILSLQGFRQLPGGHRIDFGLGEIESSFPNQIFPTGAVHEFLSSCPEDSAATTGFMSGLISRLMGQSGACLWISSKRTIFPPALKAFGIEPDRVIFIDLTNQKDVLWAVEEALKCETLAAVVGELTEVTFTQSRRLQLAVEKSRVTGFLHRCNPRIVNTLACVSRWKITPLASELEEDMPGIGFPRWNVELRKIRNGEPGNWQMEWVAGRFRHVRPTFSEAKTDLLQTG</sequence>
<organism evidence="1 2">
    <name type="scientific">Dyadobacter koreensis</name>
    <dbReference type="NCBI Taxonomy" id="408657"/>
    <lineage>
        <taxon>Bacteria</taxon>
        <taxon>Pseudomonadati</taxon>
        <taxon>Bacteroidota</taxon>
        <taxon>Cytophagia</taxon>
        <taxon>Cytophagales</taxon>
        <taxon>Spirosomataceae</taxon>
        <taxon>Dyadobacter</taxon>
    </lineage>
</organism>
<evidence type="ECO:0000313" key="1">
    <source>
        <dbReference type="EMBL" id="SEI45309.1"/>
    </source>
</evidence>
<proteinExistence type="predicted"/>
<dbReference type="Gene3D" id="3.40.50.300">
    <property type="entry name" value="P-loop containing nucleotide triphosphate hydrolases"/>
    <property type="match status" value="1"/>
</dbReference>
<dbReference type="AlphaFoldDB" id="A0A1H6QNY9"/>
<keyword evidence="2" id="KW-1185">Reference proteome</keyword>
<dbReference type="PIRSF" id="PIRSF034285">
    <property type="entry name" value="UCP034285"/>
    <property type="match status" value="1"/>
</dbReference>
<accession>A0A1H6QNY9</accession>
<gene>
    <name evidence="1" type="ORF">SAMN04487995_0849</name>
</gene>